<accession>A0ABZ2V1K7</accession>
<evidence type="ECO:0000313" key="1">
    <source>
        <dbReference type="EMBL" id="WZC47939.1"/>
    </source>
</evidence>
<dbReference type="PANTHER" id="PTHR36932">
    <property type="entry name" value="CAPSULAR POLYSACCHARIDE BIOSYNTHESIS PROTEIN"/>
    <property type="match status" value="1"/>
</dbReference>
<dbReference type="Proteomes" id="UP001440612">
    <property type="component" value="Chromosome"/>
</dbReference>
<dbReference type="EMBL" id="CP150951">
    <property type="protein sequence ID" value="WZC47939.1"/>
    <property type="molecule type" value="Genomic_DNA"/>
</dbReference>
<dbReference type="Gene3D" id="3.40.50.12780">
    <property type="entry name" value="N-terminal domain of ligase-like"/>
    <property type="match status" value="1"/>
</dbReference>
<gene>
    <name evidence="1" type="ORF">AABB29_13720</name>
</gene>
<dbReference type="InterPro" id="IPR053158">
    <property type="entry name" value="CapK_Type1_Caps_Biosynth"/>
</dbReference>
<dbReference type="PANTHER" id="PTHR36932:SF1">
    <property type="entry name" value="CAPSULAR POLYSACCHARIDE BIOSYNTHESIS PROTEIN"/>
    <property type="match status" value="1"/>
</dbReference>
<dbReference type="RefSeq" id="WP_341366059.1">
    <property type="nucleotide sequence ID" value="NZ_CP150951.2"/>
</dbReference>
<proteinExistence type="predicted"/>
<protein>
    <submittedName>
        <fullName evidence="1">CoF synthetase</fullName>
    </submittedName>
</protein>
<dbReference type="SUPFAM" id="SSF56801">
    <property type="entry name" value="Acetyl-CoA synthetase-like"/>
    <property type="match status" value="1"/>
</dbReference>
<reference evidence="2" key="1">
    <citation type="submission" date="2024-04" db="EMBL/GenBank/DDBJ databases">
        <title>Phylogenomic analyses of a clade within the roseobacter group suggest taxonomic reassignments of species of the genera Aestuariivita, Citreicella, Loktanella, Nautella, Pelagibaca, Ruegeria, Thalassobius, Thiobacimonas and Tropicibacter, and the proposal o.</title>
        <authorList>
            <person name="Jeon C.O."/>
        </authorList>
    </citation>
    <scope>NUCLEOTIDE SEQUENCE [LARGE SCALE GENOMIC DNA]</scope>
    <source>
        <strain evidence="2">BS5-3</strain>
    </source>
</reference>
<organism evidence="1 2">
    <name type="scientific">Yoonia phaeophyticola</name>
    <dbReference type="NCBI Taxonomy" id="3137369"/>
    <lineage>
        <taxon>Bacteria</taxon>
        <taxon>Pseudomonadati</taxon>
        <taxon>Pseudomonadota</taxon>
        <taxon>Alphaproteobacteria</taxon>
        <taxon>Rhodobacterales</taxon>
        <taxon>Paracoccaceae</taxon>
        <taxon>Yoonia</taxon>
    </lineage>
</organism>
<name>A0ABZ2V1K7_9RHOB</name>
<evidence type="ECO:0000313" key="2">
    <source>
        <dbReference type="Proteomes" id="UP001440612"/>
    </source>
</evidence>
<sequence>MIGRPKVFEPVHALTAYWRAVRCRDEAQLAALANRRLDHWLRHSVPRVPYYAGRQIRRLDDLPIIDKETVMADFAAFNRAGITAEAGWDAFAGDKMIGPYIVGASTGTSGNRGLFVVSQQERFRWLGTILAKALPGFWRRPHRVAVLLPLNTPLYDSANRLSRLKLRFFDIGEDYFDDLCAFAPSVVIAPPKILRALAEAKAPIDPSHVFSGAEVLDDLDRAIIERHFPAPLGQIYMATEGLMAVSCAHGNLHLCEDTMHFELPQAGADPDLRAVIISDFSRDVQIMARYRMNDLIRLGPPCPCGLPHRTVAAVVGRADDCFDLPGGLVTPDILRNAVVDADRRITDFRVLQTGAEQVEVVVPEGVDLAAVERAFAALFERKGIAADVAVKSGPLAPQAGCKLRRVENRYRPG</sequence>
<dbReference type="InterPro" id="IPR042099">
    <property type="entry name" value="ANL_N_sf"/>
</dbReference>
<keyword evidence="2" id="KW-1185">Reference proteome</keyword>